<keyword evidence="1" id="KW-0812">Transmembrane</keyword>
<keyword evidence="1" id="KW-0472">Membrane</keyword>
<keyword evidence="3" id="KW-1185">Reference proteome</keyword>
<evidence type="ECO:0000313" key="2">
    <source>
        <dbReference type="EMBL" id="KAK8993524.1"/>
    </source>
</evidence>
<dbReference type="Proteomes" id="UP001396334">
    <property type="component" value="Unassembled WGS sequence"/>
</dbReference>
<organism evidence="2 3">
    <name type="scientific">Hibiscus sabdariffa</name>
    <name type="common">roselle</name>
    <dbReference type="NCBI Taxonomy" id="183260"/>
    <lineage>
        <taxon>Eukaryota</taxon>
        <taxon>Viridiplantae</taxon>
        <taxon>Streptophyta</taxon>
        <taxon>Embryophyta</taxon>
        <taxon>Tracheophyta</taxon>
        <taxon>Spermatophyta</taxon>
        <taxon>Magnoliopsida</taxon>
        <taxon>eudicotyledons</taxon>
        <taxon>Gunneridae</taxon>
        <taxon>Pentapetalae</taxon>
        <taxon>rosids</taxon>
        <taxon>malvids</taxon>
        <taxon>Malvales</taxon>
        <taxon>Malvaceae</taxon>
        <taxon>Malvoideae</taxon>
        <taxon>Hibiscus</taxon>
    </lineage>
</organism>
<evidence type="ECO:0000313" key="3">
    <source>
        <dbReference type="Proteomes" id="UP001396334"/>
    </source>
</evidence>
<accession>A0ABR2PYN0</accession>
<dbReference type="EMBL" id="JBBPBN010000049">
    <property type="protein sequence ID" value="KAK8993524.1"/>
    <property type="molecule type" value="Genomic_DNA"/>
</dbReference>
<sequence>MTQKIASIRKGMLLRSGYKWSENNNRMVTDDTTTFLEMSGTLEESRSFFPELITKRRKDKSEVIDAWGLRRCLLPVVTMGRSDGLALTGGGILVFIGVTNFLLLRCGLCIDCFGGGTCIRDYEMGMLNVLKR</sequence>
<name>A0ABR2PYN0_9ROSI</name>
<proteinExistence type="predicted"/>
<feature type="transmembrane region" description="Helical" evidence="1">
    <location>
        <begin position="84"/>
        <end position="104"/>
    </location>
</feature>
<protein>
    <submittedName>
        <fullName evidence="2">Uncharacterized protein</fullName>
    </submittedName>
</protein>
<gene>
    <name evidence="2" type="ORF">V6N11_033619</name>
</gene>
<reference evidence="2 3" key="1">
    <citation type="journal article" date="2024" name="G3 (Bethesda)">
        <title>Genome assembly of Hibiscus sabdariffa L. provides insights into metabolisms of medicinal natural products.</title>
        <authorList>
            <person name="Kim T."/>
        </authorList>
    </citation>
    <scope>NUCLEOTIDE SEQUENCE [LARGE SCALE GENOMIC DNA]</scope>
    <source>
        <strain evidence="2">TK-2024</strain>
        <tissue evidence="2">Old leaves</tissue>
    </source>
</reference>
<comment type="caution">
    <text evidence="2">The sequence shown here is derived from an EMBL/GenBank/DDBJ whole genome shotgun (WGS) entry which is preliminary data.</text>
</comment>
<evidence type="ECO:0000256" key="1">
    <source>
        <dbReference type="SAM" id="Phobius"/>
    </source>
</evidence>
<keyword evidence="1" id="KW-1133">Transmembrane helix</keyword>